<evidence type="ECO:0000256" key="12">
    <source>
        <dbReference type="PROSITE-ProRule" id="PRU00277"/>
    </source>
</evidence>
<dbReference type="HAMAP" id="MF_00303">
    <property type="entry name" value="Trigger_factor_Tig"/>
    <property type="match status" value="1"/>
</dbReference>
<dbReference type="InterPro" id="IPR037041">
    <property type="entry name" value="Trigger_fac_C_sf"/>
</dbReference>
<dbReference type="InterPro" id="IPR046357">
    <property type="entry name" value="PPIase_dom_sf"/>
</dbReference>
<dbReference type="EC" id="5.2.1.8" evidence="3 11"/>
<dbReference type="PIRSF" id="PIRSF003095">
    <property type="entry name" value="Trigger_factor"/>
    <property type="match status" value="1"/>
</dbReference>
<dbReference type="EMBL" id="BMYT01000004">
    <property type="protein sequence ID" value="GGX19207.1"/>
    <property type="molecule type" value="Genomic_DNA"/>
</dbReference>
<evidence type="ECO:0000256" key="3">
    <source>
        <dbReference type="ARBA" id="ARBA00013194"/>
    </source>
</evidence>
<name>A0ABQ2XJD1_9BURK</name>
<dbReference type="InterPro" id="IPR001179">
    <property type="entry name" value="PPIase_FKBP_dom"/>
</dbReference>
<evidence type="ECO:0000256" key="10">
    <source>
        <dbReference type="ARBA" id="ARBA00029986"/>
    </source>
</evidence>
<dbReference type="SUPFAM" id="SSF109998">
    <property type="entry name" value="Triger factor/SurA peptide-binding domain-like"/>
    <property type="match status" value="1"/>
</dbReference>
<evidence type="ECO:0000256" key="13">
    <source>
        <dbReference type="RuleBase" id="RU003914"/>
    </source>
</evidence>
<dbReference type="Pfam" id="PF05697">
    <property type="entry name" value="Trigger_N"/>
    <property type="match status" value="1"/>
</dbReference>
<dbReference type="Proteomes" id="UP000620127">
    <property type="component" value="Unassembled WGS sequence"/>
</dbReference>
<keyword evidence="6 11" id="KW-0697">Rotamase</keyword>
<dbReference type="Pfam" id="PF00254">
    <property type="entry name" value="FKBP_C"/>
    <property type="match status" value="1"/>
</dbReference>
<keyword evidence="17" id="KW-1185">Reference proteome</keyword>
<evidence type="ECO:0000313" key="17">
    <source>
        <dbReference type="Proteomes" id="UP000620127"/>
    </source>
</evidence>
<dbReference type="InterPro" id="IPR036611">
    <property type="entry name" value="Trigger_fac_ribosome-bd_sf"/>
</dbReference>
<dbReference type="Gene3D" id="3.30.70.1050">
    <property type="entry name" value="Trigger factor ribosome-binding domain"/>
    <property type="match status" value="1"/>
</dbReference>
<keyword evidence="5 11" id="KW-0132">Cell division</keyword>
<comment type="domain">
    <text evidence="11">Consists of 3 domains; the N-terminus binds the ribosome, the middle domain has PPIase activity, while the C-terminus has intrinsic chaperone activity on its own.</text>
</comment>
<comment type="function">
    <text evidence="11">Involved in protein export. Acts as a chaperone by maintaining the newly synthesized protein in an open conformation. Functions as a peptidyl-prolyl cis-trans isomerase.</text>
</comment>
<dbReference type="Gene3D" id="1.10.3120.10">
    <property type="entry name" value="Trigger factor, C-terminal domain"/>
    <property type="match status" value="1"/>
</dbReference>
<evidence type="ECO:0000313" key="16">
    <source>
        <dbReference type="EMBL" id="GGX19207.1"/>
    </source>
</evidence>
<comment type="similarity">
    <text evidence="2 11 13">Belongs to the FKBP-type PPIase family. Tig subfamily.</text>
</comment>
<dbReference type="Pfam" id="PF05698">
    <property type="entry name" value="Trigger_C"/>
    <property type="match status" value="1"/>
</dbReference>
<organism evidence="16 17">
    <name type="scientific">Undibacterium macrobrachii</name>
    <dbReference type="NCBI Taxonomy" id="1119058"/>
    <lineage>
        <taxon>Bacteria</taxon>
        <taxon>Pseudomonadati</taxon>
        <taxon>Pseudomonadota</taxon>
        <taxon>Betaproteobacteria</taxon>
        <taxon>Burkholderiales</taxon>
        <taxon>Oxalobacteraceae</taxon>
        <taxon>Undibacterium</taxon>
    </lineage>
</organism>
<dbReference type="PANTHER" id="PTHR30560">
    <property type="entry name" value="TRIGGER FACTOR CHAPERONE AND PEPTIDYL-PROLYL CIS/TRANS ISOMERASE"/>
    <property type="match status" value="1"/>
</dbReference>
<evidence type="ECO:0000256" key="7">
    <source>
        <dbReference type="ARBA" id="ARBA00023186"/>
    </source>
</evidence>
<evidence type="ECO:0000256" key="14">
    <source>
        <dbReference type="SAM" id="MobiDB-lite"/>
    </source>
</evidence>
<gene>
    <name evidence="11 16" type="primary">tig</name>
    <name evidence="16" type="ORF">GCM10011282_26720</name>
</gene>
<protein>
    <recommendedName>
        <fullName evidence="4 11">Trigger factor</fullName>
        <shortName evidence="11">TF</shortName>
        <ecNumber evidence="3 11">5.2.1.8</ecNumber>
    </recommendedName>
    <alternativeName>
        <fullName evidence="10 11">PPIase</fullName>
    </alternativeName>
</protein>
<accession>A0ABQ2XJD1</accession>
<evidence type="ECO:0000256" key="2">
    <source>
        <dbReference type="ARBA" id="ARBA00005464"/>
    </source>
</evidence>
<evidence type="ECO:0000256" key="5">
    <source>
        <dbReference type="ARBA" id="ARBA00022618"/>
    </source>
</evidence>
<keyword evidence="8 11" id="KW-0413">Isomerase</keyword>
<keyword evidence="11" id="KW-0963">Cytoplasm</keyword>
<comment type="caution">
    <text evidence="16">The sequence shown here is derived from an EMBL/GenBank/DDBJ whole genome shotgun (WGS) entry which is preliminary data.</text>
</comment>
<feature type="region of interest" description="Disordered" evidence="14">
    <location>
        <begin position="190"/>
        <end position="209"/>
    </location>
</feature>
<evidence type="ECO:0000256" key="11">
    <source>
        <dbReference type="HAMAP-Rule" id="MF_00303"/>
    </source>
</evidence>
<evidence type="ECO:0000256" key="8">
    <source>
        <dbReference type="ARBA" id="ARBA00023235"/>
    </source>
</evidence>
<feature type="domain" description="PPIase FKBP-type" evidence="15">
    <location>
        <begin position="208"/>
        <end position="293"/>
    </location>
</feature>
<comment type="catalytic activity">
    <reaction evidence="1 11 12">
        <text>[protein]-peptidylproline (omega=180) = [protein]-peptidylproline (omega=0)</text>
        <dbReference type="Rhea" id="RHEA:16237"/>
        <dbReference type="Rhea" id="RHEA-COMP:10747"/>
        <dbReference type="Rhea" id="RHEA-COMP:10748"/>
        <dbReference type="ChEBI" id="CHEBI:83833"/>
        <dbReference type="ChEBI" id="CHEBI:83834"/>
        <dbReference type="EC" id="5.2.1.8"/>
    </reaction>
</comment>
<dbReference type="InterPro" id="IPR005215">
    <property type="entry name" value="Trig_fac"/>
</dbReference>
<evidence type="ECO:0000256" key="4">
    <source>
        <dbReference type="ARBA" id="ARBA00016902"/>
    </source>
</evidence>
<evidence type="ECO:0000256" key="1">
    <source>
        <dbReference type="ARBA" id="ARBA00000971"/>
    </source>
</evidence>
<evidence type="ECO:0000256" key="9">
    <source>
        <dbReference type="ARBA" id="ARBA00023306"/>
    </source>
</evidence>
<dbReference type="InterPro" id="IPR027304">
    <property type="entry name" value="Trigger_fact/SurA_dom_sf"/>
</dbReference>
<dbReference type="InterPro" id="IPR008880">
    <property type="entry name" value="Trigger_fac_C"/>
</dbReference>
<dbReference type="Gene3D" id="3.10.50.40">
    <property type="match status" value="1"/>
</dbReference>
<dbReference type="InterPro" id="IPR008881">
    <property type="entry name" value="Trigger_fac_ribosome-bd_bac"/>
</dbReference>
<dbReference type="SUPFAM" id="SSF102735">
    <property type="entry name" value="Trigger factor ribosome-binding domain"/>
    <property type="match status" value="1"/>
</dbReference>
<dbReference type="PANTHER" id="PTHR30560:SF3">
    <property type="entry name" value="TRIGGER FACTOR-LIKE PROTEIN TIG, CHLOROPLASTIC"/>
    <property type="match status" value="1"/>
</dbReference>
<dbReference type="NCBIfam" id="TIGR00115">
    <property type="entry name" value="tig"/>
    <property type="match status" value="1"/>
</dbReference>
<sequence length="483" mass="53395">MAKLVDAPGLGPDASNGVGVRVPLLAPQIFYIWTIFMATAVETLEKLERRITITFPIAEMQPEIEKRLKVRARTAKAPGFRPGKVPMKMVAAQYGYQVENEVLNDKVGLAFAEAVKENNLRVAGFPRIEPKKSYSDNYLTFDATFEVYPEVVVGDLSGVEVTQVKTDVTDVEIDKTIDILRKQRVHFHVKGEQGPHGDGGADQSAQSGDRATVDFTGTLDGVEFAGGKAEGFAFVLGEGRMLPEFETATLGLNVGETKVFPLSFPEDYHSKDVAGKTAEFTVTLTKLEWAHLPEVDAEFAKMLGVEDGDLAKMRNDIKENLEREVKGRVKAKTKDSVMDALVKAVEFDAPKALIDQDAERLAEMTRQDMAQRGMNVQGVPFPTELFTAQAERRVRLGLILAELVKANQLQATADQIKAQVEDFAQSYEDPQQVVKYYYSDRNRLAEVEALVLEENVVNYVLGKAKVNESVLPFDELMGNNAAK</sequence>
<comment type="subcellular location">
    <subcellularLocation>
        <location evidence="11">Cytoplasm</location>
    </subcellularLocation>
    <text evidence="11">About half TF is bound to the ribosome near the polypeptide exit tunnel while the other half is free in the cytoplasm.</text>
</comment>
<keyword evidence="7 11" id="KW-0143">Chaperone</keyword>
<proteinExistence type="inferred from homology"/>
<keyword evidence="9 11" id="KW-0131">Cell cycle</keyword>
<dbReference type="PROSITE" id="PS50059">
    <property type="entry name" value="FKBP_PPIASE"/>
    <property type="match status" value="1"/>
</dbReference>
<evidence type="ECO:0000259" key="15">
    <source>
        <dbReference type="PROSITE" id="PS50059"/>
    </source>
</evidence>
<evidence type="ECO:0000256" key="6">
    <source>
        <dbReference type="ARBA" id="ARBA00023110"/>
    </source>
</evidence>
<reference evidence="17" key="1">
    <citation type="journal article" date="2019" name="Int. J. Syst. Evol. Microbiol.">
        <title>The Global Catalogue of Microorganisms (GCM) 10K type strain sequencing project: providing services to taxonomists for standard genome sequencing and annotation.</title>
        <authorList>
            <consortium name="The Broad Institute Genomics Platform"/>
            <consortium name="The Broad Institute Genome Sequencing Center for Infectious Disease"/>
            <person name="Wu L."/>
            <person name="Ma J."/>
        </authorList>
    </citation>
    <scope>NUCLEOTIDE SEQUENCE [LARGE SCALE GENOMIC DNA]</scope>
    <source>
        <strain evidence="17">KCTC 23916</strain>
    </source>
</reference>
<dbReference type="SUPFAM" id="SSF54534">
    <property type="entry name" value="FKBP-like"/>
    <property type="match status" value="1"/>
</dbReference>